<dbReference type="Gene3D" id="1.10.287.70">
    <property type="match status" value="1"/>
</dbReference>
<evidence type="ECO:0000256" key="1">
    <source>
        <dbReference type="ARBA" id="ARBA00004141"/>
    </source>
</evidence>
<dbReference type="PRINTS" id="PR00169">
    <property type="entry name" value="KCHANNEL"/>
</dbReference>
<evidence type="ECO:0000313" key="14">
    <source>
        <dbReference type="EMBL" id="MFC2948146.1"/>
    </source>
</evidence>
<organism evidence="14 15">
    <name type="scientific">Virgibacillus sediminis</name>
    <dbReference type="NCBI Taxonomy" id="202260"/>
    <lineage>
        <taxon>Bacteria</taxon>
        <taxon>Bacillati</taxon>
        <taxon>Bacillota</taxon>
        <taxon>Bacilli</taxon>
        <taxon>Bacillales</taxon>
        <taxon>Bacillaceae</taxon>
        <taxon>Virgibacillus</taxon>
    </lineage>
</organism>
<proteinExistence type="predicted"/>
<evidence type="ECO:0000256" key="9">
    <source>
        <dbReference type="ARBA" id="ARBA00023065"/>
    </source>
</evidence>
<evidence type="ECO:0000256" key="8">
    <source>
        <dbReference type="ARBA" id="ARBA00022989"/>
    </source>
</evidence>
<evidence type="ECO:0000256" key="6">
    <source>
        <dbReference type="ARBA" id="ARBA00022882"/>
    </source>
</evidence>
<dbReference type="Proteomes" id="UP001595387">
    <property type="component" value="Unassembled WGS sequence"/>
</dbReference>
<dbReference type="InterPro" id="IPR027359">
    <property type="entry name" value="Volt_channel_dom_sf"/>
</dbReference>
<comment type="caution">
    <text evidence="14">The sequence shown here is derived from an EMBL/GenBank/DDBJ whole genome shotgun (WGS) entry which is preliminary data.</text>
</comment>
<keyword evidence="2" id="KW-0813">Transport</keyword>
<dbReference type="RefSeq" id="WP_390304787.1">
    <property type="nucleotide sequence ID" value="NZ_JBHRRZ010000013.1"/>
</dbReference>
<keyword evidence="3" id="KW-0633">Potassium transport</keyword>
<evidence type="ECO:0000259" key="13">
    <source>
        <dbReference type="Pfam" id="PF00520"/>
    </source>
</evidence>
<evidence type="ECO:0000256" key="3">
    <source>
        <dbReference type="ARBA" id="ARBA00022538"/>
    </source>
</evidence>
<gene>
    <name evidence="14" type="ORF">ACFODW_07305</name>
</gene>
<dbReference type="Pfam" id="PF00520">
    <property type="entry name" value="Ion_trans"/>
    <property type="match status" value="1"/>
</dbReference>
<feature type="domain" description="Ion transport" evidence="13">
    <location>
        <begin position="13"/>
        <end position="198"/>
    </location>
</feature>
<dbReference type="InterPro" id="IPR028325">
    <property type="entry name" value="VG_K_chnl"/>
</dbReference>
<evidence type="ECO:0000256" key="7">
    <source>
        <dbReference type="ARBA" id="ARBA00022958"/>
    </source>
</evidence>
<keyword evidence="7" id="KW-0630">Potassium</keyword>
<dbReference type="GO" id="GO:0034220">
    <property type="term" value="P:monoatomic ion transmembrane transport"/>
    <property type="evidence" value="ECO:0007669"/>
    <property type="project" value="UniProtKB-KW"/>
</dbReference>
<evidence type="ECO:0000256" key="2">
    <source>
        <dbReference type="ARBA" id="ARBA00022448"/>
    </source>
</evidence>
<dbReference type="InterPro" id="IPR005821">
    <property type="entry name" value="Ion_trans_dom"/>
</dbReference>
<keyword evidence="6" id="KW-0851">Voltage-gated channel</keyword>
<reference evidence="15" key="1">
    <citation type="journal article" date="2019" name="Int. J. Syst. Evol. Microbiol.">
        <title>The Global Catalogue of Microorganisms (GCM) 10K type strain sequencing project: providing services to taxonomists for standard genome sequencing and annotation.</title>
        <authorList>
            <consortium name="The Broad Institute Genomics Platform"/>
            <consortium name="The Broad Institute Genome Sequencing Center for Infectious Disease"/>
            <person name="Wu L."/>
            <person name="Ma J."/>
        </authorList>
    </citation>
    <scope>NUCLEOTIDE SEQUENCE [LARGE SCALE GENOMIC DNA]</scope>
    <source>
        <strain evidence="15">KCTC 13193</strain>
    </source>
</reference>
<feature type="transmembrane region" description="Helical" evidence="12">
    <location>
        <begin position="31"/>
        <end position="51"/>
    </location>
</feature>
<evidence type="ECO:0000256" key="11">
    <source>
        <dbReference type="ARBA" id="ARBA00023303"/>
    </source>
</evidence>
<keyword evidence="15" id="KW-1185">Reference proteome</keyword>
<evidence type="ECO:0000256" key="12">
    <source>
        <dbReference type="SAM" id="Phobius"/>
    </source>
</evidence>
<keyword evidence="11 14" id="KW-0407">Ion channel</keyword>
<dbReference type="Gene3D" id="1.20.120.350">
    <property type="entry name" value="Voltage-gated potassium channels. Chain C"/>
    <property type="match status" value="1"/>
</dbReference>
<keyword evidence="4 12" id="KW-0812">Transmembrane</keyword>
<name>A0ABV7A5E6_9BACI</name>
<sequence length="243" mass="27691">MYKRITAVYEIVLVSLAFISVFFINSDNATIIILDRFVWLLLFLDVMVRFIRSDHKWEFVKKNPFDIVAAIPLDSIFHAARIVRAFRLLRLVSAGNKHLKLLSQILKTNGLDRVLTLSVIMLILSTVLVTHFEPTIDTYADGLWWSIVTTTTVGYGDISPDSILGRVVAIFLMLVGIGLIGMLTGSITTYFVKDQKQTDPAIEFIKTELDRYEELTVQEKNRLILLLRDLNEQSQDDQKDIPG</sequence>
<feature type="transmembrane region" description="Helical" evidence="12">
    <location>
        <begin position="167"/>
        <end position="192"/>
    </location>
</feature>
<feature type="transmembrane region" description="Helical" evidence="12">
    <location>
        <begin position="7"/>
        <end position="25"/>
    </location>
</feature>
<evidence type="ECO:0000256" key="5">
    <source>
        <dbReference type="ARBA" id="ARBA00022826"/>
    </source>
</evidence>
<keyword evidence="8 12" id="KW-1133">Transmembrane helix</keyword>
<evidence type="ECO:0000256" key="10">
    <source>
        <dbReference type="ARBA" id="ARBA00023136"/>
    </source>
</evidence>
<feature type="transmembrane region" description="Helical" evidence="12">
    <location>
        <begin position="114"/>
        <end position="132"/>
    </location>
</feature>
<protein>
    <submittedName>
        <fullName evidence="14">Potassium channel family protein</fullName>
    </submittedName>
</protein>
<dbReference type="PANTHER" id="PTHR11537:SF254">
    <property type="entry name" value="POTASSIUM VOLTAGE-GATED CHANNEL PROTEIN SHAB"/>
    <property type="match status" value="1"/>
</dbReference>
<comment type="subcellular location">
    <subcellularLocation>
        <location evidence="1">Membrane</location>
        <topology evidence="1">Multi-pass membrane protein</topology>
    </subcellularLocation>
</comment>
<accession>A0ABV7A5E6</accession>
<dbReference type="EMBL" id="JBHRRZ010000013">
    <property type="protein sequence ID" value="MFC2948146.1"/>
    <property type="molecule type" value="Genomic_DNA"/>
</dbReference>
<dbReference type="PANTHER" id="PTHR11537">
    <property type="entry name" value="VOLTAGE-GATED POTASSIUM CHANNEL"/>
    <property type="match status" value="1"/>
</dbReference>
<keyword evidence="9" id="KW-0406">Ion transport</keyword>
<evidence type="ECO:0000256" key="4">
    <source>
        <dbReference type="ARBA" id="ARBA00022692"/>
    </source>
</evidence>
<evidence type="ECO:0000313" key="15">
    <source>
        <dbReference type="Proteomes" id="UP001595387"/>
    </source>
</evidence>
<dbReference type="SUPFAM" id="SSF81324">
    <property type="entry name" value="Voltage-gated potassium channels"/>
    <property type="match status" value="1"/>
</dbReference>
<keyword evidence="10 12" id="KW-0472">Membrane</keyword>
<keyword evidence="5" id="KW-0631">Potassium channel</keyword>